<sequence>MRLPLPVQCWLACLFVWRVVADNSSQPIFIFRSRPDLVAPILSVFTRVPEKLAPGYYFVAPYQQIQETIHIYDNEANLIYSGFGNVGPGIIHAPQTCMYKGEAHLCFYQGVQMAGWGHGHGLIMDKHYRIVQSVEPASYQASSDMHEFKVIDEGKSAVMTQYLRSVYDLCRWNLCDGLGYIQQGAFQEVEVDTGKVLFEWRSLEHIDPSESYVGPSTTEISGSGEQPDSPWDYFHINSIDKNADGDYLISARHVSAVYKISGVDGHIMWRLNGARSDYRLDDFSFSFQHDARFVSDNATHTVISVFDNGSNGFNTTQPYSTGQIISLDHQTKIATCLLNLAPPMVDGHAHLAKSQGNMQILPNGNIVMGWGNDAFWTEYAADDDHEVVFYGALAWTNVMNYRVHKFDNWVGLPLTKPALWTYSKQGEKMKLYVSWNGATEVKSWRFYGTNNDTAAKSLSQSQSKSKGSNNDNDSWDLLHGDDAAVPKTGFETVYDHTPMYRYTYAEALDKNGQVLGASAVERTYVPNEQMREYCDDLACRFMPNSAEREHERQQQAEQQREKERQQEEERLERQRAKARAKKNAEIYGGTFGGLAVLIILVIVLATRNFVSRPVHVLAQRVWSVLSSTVAGGKAGRGRDADLGVGVGAGYKALAPDDQEGDRAPMINDPS</sequence>
<keyword evidence="2" id="KW-0812">Transmembrane</keyword>
<dbReference type="Pfam" id="PF14269">
    <property type="entry name" value="Arylsulfotran_2"/>
    <property type="match status" value="1"/>
</dbReference>
<keyword evidence="2" id="KW-0472">Membrane</keyword>
<keyword evidence="5" id="KW-1185">Reference proteome</keyword>
<keyword evidence="2" id="KW-1133">Transmembrane helix</keyword>
<dbReference type="RefSeq" id="XP_007724275.1">
    <property type="nucleotide sequence ID" value="XM_007726085.1"/>
</dbReference>
<feature type="compositionally biased region" description="Low complexity" evidence="1">
    <location>
        <begin position="457"/>
        <end position="472"/>
    </location>
</feature>
<dbReference type="AlphaFoldDB" id="W9Z164"/>
<gene>
    <name evidence="4" type="ORF">A1O1_05199</name>
</gene>
<feature type="region of interest" description="Disordered" evidence="1">
    <location>
        <begin position="651"/>
        <end position="670"/>
    </location>
</feature>
<evidence type="ECO:0008006" key="6">
    <source>
        <dbReference type="Google" id="ProtNLM"/>
    </source>
</evidence>
<comment type="caution">
    <text evidence="4">The sequence shown here is derived from an EMBL/GenBank/DDBJ whole genome shotgun (WGS) entry which is preliminary data.</text>
</comment>
<proteinExistence type="predicted"/>
<dbReference type="PANTHER" id="PTHR35340">
    <property type="entry name" value="PQQ ENZYME REPEAT PROTEIN-RELATED"/>
    <property type="match status" value="1"/>
</dbReference>
<dbReference type="HOGENOM" id="CLU_018249_1_0_1"/>
<dbReference type="InterPro" id="IPR039535">
    <property type="entry name" value="ASST-like"/>
</dbReference>
<feature type="chain" id="PRO_5004933199" description="ASST-domain-containing protein" evidence="3">
    <location>
        <begin position="22"/>
        <end position="670"/>
    </location>
</feature>
<evidence type="ECO:0000256" key="2">
    <source>
        <dbReference type="SAM" id="Phobius"/>
    </source>
</evidence>
<dbReference type="EMBL" id="AMWN01000004">
    <property type="protein sequence ID" value="EXJ88269.1"/>
    <property type="molecule type" value="Genomic_DNA"/>
</dbReference>
<dbReference type="Proteomes" id="UP000019484">
    <property type="component" value="Unassembled WGS sequence"/>
</dbReference>
<name>W9Z164_9EURO</name>
<protein>
    <recommendedName>
        <fullName evidence="6">ASST-domain-containing protein</fullName>
    </recommendedName>
</protein>
<feature type="region of interest" description="Disordered" evidence="1">
    <location>
        <begin position="457"/>
        <end position="481"/>
    </location>
</feature>
<feature type="signal peptide" evidence="3">
    <location>
        <begin position="1"/>
        <end position="21"/>
    </location>
</feature>
<organism evidence="4 5">
    <name type="scientific">Capronia coronata CBS 617.96</name>
    <dbReference type="NCBI Taxonomy" id="1182541"/>
    <lineage>
        <taxon>Eukaryota</taxon>
        <taxon>Fungi</taxon>
        <taxon>Dikarya</taxon>
        <taxon>Ascomycota</taxon>
        <taxon>Pezizomycotina</taxon>
        <taxon>Eurotiomycetes</taxon>
        <taxon>Chaetothyriomycetidae</taxon>
        <taxon>Chaetothyriales</taxon>
        <taxon>Herpotrichiellaceae</taxon>
        <taxon>Capronia</taxon>
    </lineage>
</organism>
<evidence type="ECO:0000256" key="1">
    <source>
        <dbReference type="SAM" id="MobiDB-lite"/>
    </source>
</evidence>
<dbReference type="OrthoDB" id="5427350at2759"/>
<accession>W9Z164</accession>
<dbReference type="InterPro" id="IPR053143">
    <property type="entry name" value="Arylsulfate_ST"/>
</dbReference>
<feature type="region of interest" description="Disordered" evidence="1">
    <location>
        <begin position="546"/>
        <end position="576"/>
    </location>
</feature>
<dbReference type="eggNOG" id="ENOG502SI9I">
    <property type="taxonomic scope" value="Eukaryota"/>
</dbReference>
<keyword evidence="3" id="KW-0732">Signal</keyword>
<reference evidence="4 5" key="1">
    <citation type="submission" date="2013-03" db="EMBL/GenBank/DDBJ databases">
        <title>The Genome Sequence of Capronia coronata CBS 617.96.</title>
        <authorList>
            <consortium name="The Broad Institute Genomics Platform"/>
            <person name="Cuomo C."/>
            <person name="de Hoog S."/>
            <person name="Gorbushina A."/>
            <person name="Walker B."/>
            <person name="Young S.K."/>
            <person name="Zeng Q."/>
            <person name="Gargeya S."/>
            <person name="Fitzgerald M."/>
            <person name="Haas B."/>
            <person name="Abouelleil A."/>
            <person name="Allen A.W."/>
            <person name="Alvarado L."/>
            <person name="Arachchi H.M."/>
            <person name="Berlin A.M."/>
            <person name="Chapman S.B."/>
            <person name="Gainer-Dewar J."/>
            <person name="Goldberg J."/>
            <person name="Griggs A."/>
            <person name="Gujja S."/>
            <person name="Hansen M."/>
            <person name="Howarth C."/>
            <person name="Imamovic A."/>
            <person name="Ireland A."/>
            <person name="Larimer J."/>
            <person name="McCowan C."/>
            <person name="Murphy C."/>
            <person name="Pearson M."/>
            <person name="Poon T.W."/>
            <person name="Priest M."/>
            <person name="Roberts A."/>
            <person name="Saif S."/>
            <person name="Shea T."/>
            <person name="Sisk P."/>
            <person name="Sykes S."/>
            <person name="Wortman J."/>
            <person name="Nusbaum C."/>
            <person name="Birren B."/>
        </authorList>
    </citation>
    <scope>NUCLEOTIDE SEQUENCE [LARGE SCALE GENOMIC DNA]</scope>
    <source>
        <strain evidence="4 5">CBS 617.96</strain>
    </source>
</reference>
<dbReference type="PANTHER" id="PTHR35340:SF9">
    <property type="entry name" value="ASST-DOMAIN-CONTAINING PROTEIN"/>
    <property type="match status" value="1"/>
</dbReference>
<dbReference type="GeneID" id="19160074"/>
<feature type="transmembrane region" description="Helical" evidence="2">
    <location>
        <begin position="586"/>
        <end position="605"/>
    </location>
</feature>
<evidence type="ECO:0000313" key="5">
    <source>
        <dbReference type="Proteomes" id="UP000019484"/>
    </source>
</evidence>
<evidence type="ECO:0000313" key="4">
    <source>
        <dbReference type="EMBL" id="EXJ88269.1"/>
    </source>
</evidence>
<evidence type="ECO:0000256" key="3">
    <source>
        <dbReference type="SAM" id="SignalP"/>
    </source>
</evidence>
<feature type="compositionally biased region" description="Basic and acidic residues" evidence="1">
    <location>
        <begin position="546"/>
        <end position="575"/>
    </location>
</feature>